<proteinExistence type="predicted"/>
<dbReference type="EMBL" id="AOHV01000005">
    <property type="protein sequence ID" value="ELY41431.1"/>
    <property type="molecule type" value="Genomic_DNA"/>
</dbReference>
<evidence type="ECO:0000313" key="3">
    <source>
        <dbReference type="Proteomes" id="UP000000390"/>
    </source>
</evidence>
<protein>
    <submittedName>
        <fullName evidence="1 2">Beta-lactamase</fullName>
    </submittedName>
</protein>
<geneLocation type="plasmid" evidence="1 3">
    <name>1</name>
</geneLocation>
<evidence type="ECO:0000313" key="4">
    <source>
        <dbReference type="Proteomes" id="UP000011645"/>
    </source>
</evidence>
<dbReference type="eggNOG" id="arCOG00498">
    <property type="taxonomic scope" value="Archaea"/>
</dbReference>
<keyword evidence="4" id="KW-1185">Reference proteome</keyword>
<dbReference type="Proteomes" id="UP000000390">
    <property type="component" value="Plasmid 1"/>
</dbReference>
<reference evidence="2 4" key="2">
    <citation type="journal article" date="2014" name="PLoS Genet.">
        <title>Phylogenetically driven sequencing of extremely halophilic archaea reveals strategies for static and dynamic osmo-response.</title>
        <authorList>
            <person name="Becker E.A."/>
            <person name="Seitzer P.M."/>
            <person name="Tritt A."/>
            <person name="Larsen D."/>
            <person name="Krusor M."/>
            <person name="Yao A.I."/>
            <person name="Wu D."/>
            <person name="Madern D."/>
            <person name="Eisen J.A."/>
            <person name="Darling A.E."/>
            <person name="Facciotti M.T."/>
        </authorList>
    </citation>
    <scope>NUCLEOTIDE SEQUENCE [LARGE SCALE GENOMIC DNA]</scope>
    <source>
        <strain evidence="2">B3</strain>
        <strain evidence="4">DSM 18796 / CECT 7217 / JCM 14584 / KCTC 4019 / B3</strain>
    </source>
</reference>
<sequence>MLGDLLLPTYTPNVGGSDTRTNDPLAAYLTSIDRVNARFDEGEPGHGTTMNVTRAVDEVRTHHCERARAAFHALSTVDDSTPWNVARDLFGEMRGIHAKFGAGEAAAHLDRLAALDVVERTNRESICYRPCVENYPSDLNLTP</sequence>
<reference evidence="1 3" key="1">
    <citation type="journal article" date="2010" name="J. Bacteriol.">
        <title>Complete genome sequence of Halalkalicoccus jeotgali B3(T), an extremely halophilic archaeon.</title>
        <authorList>
            <person name="Roh S.W."/>
            <person name="Nam Y.D."/>
            <person name="Nam S.H."/>
            <person name="Choi S.H."/>
            <person name="Park H.S."/>
            <person name="Bae J.W."/>
        </authorList>
    </citation>
    <scope>NUCLEOTIDE SEQUENCE [LARGE SCALE GENOMIC DNA]</scope>
    <source>
        <strain evidence="1">B3</strain>
        <strain evidence="3">DSM 18796 / CECT 7217 / JCM 14584 / KCTC 4019 / B3</strain>
        <plasmid evidence="3">1</plasmid>
    </source>
</reference>
<organism evidence="1 3">
    <name type="scientific">Halalkalicoccus jeotgali (strain DSM 18796 / CECT 7217 / JCM 14584 / KCTC 4019 / B3)</name>
    <dbReference type="NCBI Taxonomy" id="795797"/>
    <lineage>
        <taxon>Archaea</taxon>
        <taxon>Methanobacteriati</taxon>
        <taxon>Methanobacteriota</taxon>
        <taxon>Stenosarchaea group</taxon>
        <taxon>Halobacteria</taxon>
        <taxon>Halobacteriales</taxon>
        <taxon>Halococcaceae</taxon>
        <taxon>Halalkalicoccus</taxon>
    </lineage>
</organism>
<dbReference type="SUPFAM" id="SSF56281">
    <property type="entry name" value="Metallo-hydrolase/oxidoreductase"/>
    <property type="match status" value="1"/>
</dbReference>
<dbReference type="AlphaFoldDB" id="D8JB20"/>
<dbReference type="HOGENOM" id="CLU_1801635_0_0_2"/>
<evidence type="ECO:0000313" key="1">
    <source>
        <dbReference type="EMBL" id="ADJ16473.1"/>
    </source>
</evidence>
<accession>D8JB20</accession>
<keyword evidence="1" id="KW-0614">Plasmid</keyword>
<gene>
    <name evidence="1" type="ordered locus">HacjB3_15566</name>
    <name evidence="2" type="ORF">C497_01685</name>
</gene>
<dbReference type="EMBL" id="CP002063">
    <property type="protein sequence ID" value="ADJ16473.1"/>
    <property type="molecule type" value="Genomic_DNA"/>
</dbReference>
<dbReference type="Proteomes" id="UP000011645">
    <property type="component" value="Unassembled WGS sequence"/>
</dbReference>
<dbReference type="PATRIC" id="fig|795797.18.peg.3090"/>
<dbReference type="KEGG" id="hje:HacjB3_15566"/>
<dbReference type="InterPro" id="IPR036866">
    <property type="entry name" value="RibonucZ/Hydroxyglut_hydro"/>
</dbReference>
<name>D8JB20_HALJB</name>
<evidence type="ECO:0000313" key="2">
    <source>
        <dbReference type="EMBL" id="ELY41431.1"/>
    </source>
</evidence>
<dbReference type="Gene3D" id="3.60.15.10">
    <property type="entry name" value="Ribonuclease Z/Hydroxyacylglutathione hydrolase-like"/>
    <property type="match status" value="1"/>
</dbReference>